<dbReference type="PANTHER" id="PTHR46124">
    <property type="entry name" value="D-AMINOACYL-TRNA DEACYLASE"/>
    <property type="match status" value="1"/>
</dbReference>
<gene>
    <name evidence="4" type="ORF">FJM01_01370</name>
</gene>
<evidence type="ECO:0000256" key="3">
    <source>
        <dbReference type="PIRSR" id="PIRSR005902-1"/>
    </source>
</evidence>
<dbReference type="InterPro" id="IPR032466">
    <property type="entry name" value="Metal_Hydrolase"/>
</dbReference>
<dbReference type="CDD" id="cd01310">
    <property type="entry name" value="TatD_DNAse"/>
    <property type="match status" value="1"/>
</dbReference>
<dbReference type="GO" id="GO:0005829">
    <property type="term" value="C:cytosol"/>
    <property type="evidence" value="ECO:0007669"/>
    <property type="project" value="TreeGrafter"/>
</dbReference>
<feature type="binding site" evidence="3">
    <location>
        <position position="151"/>
    </location>
    <ligand>
        <name>a divalent metal cation</name>
        <dbReference type="ChEBI" id="CHEBI:60240"/>
        <label>2</label>
    </ligand>
</feature>
<dbReference type="InterPro" id="IPR015991">
    <property type="entry name" value="TatD/YcfH-like"/>
</dbReference>
<dbReference type="GO" id="GO:0004536">
    <property type="term" value="F:DNA nuclease activity"/>
    <property type="evidence" value="ECO:0007669"/>
    <property type="project" value="InterPro"/>
</dbReference>
<dbReference type="PIRSF" id="PIRSF005902">
    <property type="entry name" value="DNase_TatD"/>
    <property type="match status" value="1"/>
</dbReference>
<comment type="caution">
    <text evidence="4">The sequence shown here is derived from an EMBL/GenBank/DDBJ whole genome shotgun (WGS) entry which is preliminary data.</text>
</comment>
<dbReference type="AlphaFoldDB" id="A0A502M410"/>
<accession>A0A502M410</accession>
<reference evidence="4 5" key="1">
    <citation type="submission" date="2019-06" db="EMBL/GenBank/DDBJ databases">
        <title>A comparative genomics study of ostrich specific Mycoplasmas.</title>
        <authorList>
            <person name="Botes A."/>
            <person name="Nel T."/>
        </authorList>
    </citation>
    <scope>NUCLEOTIDE SEQUENCE [LARGE SCALE GENOMIC DNA]</scope>
    <source>
        <strain evidence="4 5">Ms01</strain>
    </source>
</reference>
<protein>
    <submittedName>
        <fullName evidence="4">TatD family deoxyribonuclease</fullName>
    </submittedName>
</protein>
<evidence type="ECO:0000313" key="5">
    <source>
        <dbReference type="Proteomes" id="UP000317904"/>
    </source>
</evidence>
<dbReference type="Pfam" id="PF01026">
    <property type="entry name" value="TatD_DNase"/>
    <property type="match status" value="1"/>
</dbReference>
<dbReference type="Proteomes" id="UP000317904">
    <property type="component" value="Unassembled WGS sequence"/>
</dbReference>
<sequence length="253" mass="29458">MKYIDAHTHPFKEYYDNPLEIIKSWHKQDVEKMILVGTDYLNVVEVSQLIKKEDYLYGAIGIHPNDAKGKEDGEFLKKYISNKIVAIGEVGLDYHYDDSPSKEIQKESFLAQIEVAKENNLVVMLHIREALEDAFEIITRPEYKDVTFVFHSYSGDYEFTKKCLAYENINFSFSGVITFKNAKSLQATLPLISLNRITCETDTPYLTPTPFRGTPNISPYVKYVYEYIANYLNIDLEEFVNQVRKNIERIYKI</sequence>
<evidence type="ECO:0000256" key="2">
    <source>
        <dbReference type="ARBA" id="ARBA00022801"/>
    </source>
</evidence>
<organism evidence="4 5">
    <name type="scientific">Mycoplasma struthionis</name>
    <dbReference type="NCBI Taxonomy" id="538220"/>
    <lineage>
        <taxon>Bacteria</taxon>
        <taxon>Bacillati</taxon>
        <taxon>Mycoplasmatota</taxon>
        <taxon>Mollicutes</taxon>
        <taxon>Mycoplasmataceae</taxon>
        <taxon>Mycoplasma</taxon>
    </lineage>
</organism>
<proteinExistence type="predicted"/>
<keyword evidence="2" id="KW-0378">Hydrolase</keyword>
<keyword evidence="1 3" id="KW-0479">Metal-binding</keyword>
<feature type="binding site" evidence="3">
    <location>
        <position position="126"/>
    </location>
    <ligand>
        <name>a divalent metal cation</name>
        <dbReference type="ChEBI" id="CHEBI:60240"/>
        <label>2</label>
    </ligand>
</feature>
<dbReference type="GO" id="GO:0016788">
    <property type="term" value="F:hydrolase activity, acting on ester bonds"/>
    <property type="evidence" value="ECO:0007669"/>
    <property type="project" value="InterPro"/>
</dbReference>
<dbReference type="NCBIfam" id="TIGR00010">
    <property type="entry name" value="YchF/TatD family DNA exonuclease"/>
    <property type="match status" value="1"/>
</dbReference>
<name>A0A502M410_9MOLU</name>
<feature type="binding site" evidence="3">
    <location>
        <position position="9"/>
    </location>
    <ligand>
        <name>a divalent metal cation</name>
        <dbReference type="ChEBI" id="CHEBI:60240"/>
        <label>1</label>
    </ligand>
</feature>
<feature type="binding site" evidence="3">
    <location>
        <position position="7"/>
    </location>
    <ligand>
        <name>a divalent metal cation</name>
        <dbReference type="ChEBI" id="CHEBI:60240"/>
        <label>1</label>
    </ligand>
</feature>
<dbReference type="EMBL" id="VFSY01000022">
    <property type="protein sequence ID" value="TPI02298.1"/>
    <property type="molecule type" value="Genomic_DNA"/>
</dbReference>
<dbReference type="Gene3D" id="3.20.20.140">
    <property type="entry name" value="Metal-dependent hydrolases"/>
    <property type="match status" value="1"/>
</dbReference>
<dbReference type="PANTHER" id="PTHR46124:SF2">
    <property type="entry name" value="D-AMINOACYL-TRNA DEACYLASE"/>
    <property type="match status" value="1"/>
</dbReference>
<dbReference type="FunFam" id="3.20.20.140:FF:000005">
    <property type="entry name" value="TatD family hydrolase"/>
    <property type="match status" value="1"/>
</dbReference>
<evidence type="ECO:0000256" key="1">
    <source>
        <dbReference type="ARBA" id="ARBA00022723"/>
    </source>
</evidence>
<dbReference type="GO" id="GO:0046872">
    <property type="term" value="F:metal ion binding"/>
    <property type="evidence" value="ECO:0007669"/>
    <property type="project" value="UniProtKB-KW"/>
</dbReference>
<dbReference type="InterPro" id="IPR001130">
    <property type="entry name" value="TatD-like"/>
</dbReference>
<feature type="binding site" evidence="3">
    <location>
        <position position="89"/>
    </location>
    <ligand>
        <name>a divalent metal cation</name>
        <dbReference type="ChEBI" id="CHEBI:60240"/>
        <label>1</label>
    </ligand>
</feature>
<dbReference type="SUPFAM" id="SSF51556">
    <property type="entry name" value="Metallo-dependent hydrolases"/>
    <property type="match status" value="1"/>
</dbReference>
<feature type="binding site" evidence="3">
    <location>
        <position position="202"/>
    </location>
    <ligand>
        <name>a divalent metal cation</name>
        <dbReference type="ChEBI" id="CHEBI:60240"/>
        <label>1</label>
    </ligand>
</feature>
<evidence type="ECO:0000313" key="4">
    <source>
        <dbReference type="EMBL" id="TPI02298.1"/>
    </source>
</evidence>
<dbReference type="RefSeq" id="WP_140701011.1">
    <property type="nucleotide sequence ID" value="NZ_VFSY01000022.1"/>
</dbReference>